<dbReference type="AlphaFoldDB" id="A0A4P5NY43"/>
<evidence type="ECO:0000313" key="2">
    <source>
        <dbReference type="Proteomes" id="UP000315095"/>
    </source>
</evidence>
<evidence type="ECO:0000313" key="1">
    <source>
        <dbReference type="EMBL" id="GCE84605.1"/>
    </source>
</evidence>
<reference evidence="2" key="1">
    <citation type="submission" date="2017-01" db="EMBL/GenBank/DDBJ databases">
        <title>Komagataeibacter sp. MSKU9 whole genome sequencing project.</title>
        <authorList>
            <person name="Matsutani M."/>
            <person name="Naloka K."/>
            <person name="Theeragool G."/>
            <person name="Yakushi T."/>
            <person name="Matsushita K."/>
        </authorList>
    </citation>
    <scope>NUCLEOTIDE SEQUENCE [LARGE SCALE GENOMIC DNA]</scope>
    <source>
        <strain evidence="2">MSKU9</strain>
    </source>
</reference>
<dbReference type="RefSeq" id="WP_141261995.1">
    <property type="nucleotide sequence ID" value="NZ_BDLU01000062.1"/>
</dbReference>
<organism evidence="1 2">
    <name type="scientific">Komagataeibacter diospyri</name>
    <dbReference type="NCBI Taxonomy" id="1932662"/>
    <lineage>
        <taxon>Bacteria</taxon>
        <taxon>Pseudomonadati</taxon>
        <taxon>Pseudomonadota</taxon>
        <taxon>Alphaproteobacteria</taxon>
        <taxon>Acetobacterales</taxon>
        <taxon>Acetobacteraceae</taxon>
        <taxon>Komagataeibacter</taxon>
    </lineage>
</organism>
<keyword evidence="2" id="KW-1185">Reference proteome</keyword>
<dbReference type="EMBL" id="BDLU01000062">
    <property type="protein sequence ID" value="GCE84605.1"/>
    <property type="molecule type" value="Genomic_DNA"/>
</dbReference>
<gene>
    <name evidence="1" type="ORF">MSKU9_2746</name>
</gene>
<sequence>MKKWQIKASFGTNWNGLGVYVGVRGGIRTHGPRIHTTSAFTAAIGVWRSWSGLSLHHKPHAVDRCCPSSLYTLPENRPWLGIGTAIARAFPEFEQIRHVVSRRDAQLQTRNPVLYPAELRGHTRFF</sequence>
<protein>
    <submittedName>
        <fullName evidence="1">Uncharacterized protein</fullName>
    </submittedName>
</protein>
<accession>A0A4P5NY43</accession>
<name>A0A4P5NY43_9PROT</name>
<proteinExistence type="predicted"/>
<comment type="caution">
    <text evidence="1">The sequence shown here is derived from an EMBL/GenBank/DDBJ whole genome shotgun (WGS) entry which is preliminary data.</text>
</comment>
<dbReference type="Proteomes" id="UP000315095">
    <property type="component" value="Unassembled WGS sequence"/>
</dbReference>
<dbReference type="OrthoDB" id="7224763at2"/>